<dbReference type="CDD" id="cd18914">
    <property type="entry name" value="bHLH_AtORG2_like"/>
    <property type="match status" value="1"/>
</dbReference>
<evidence type="ECO:0000256" key="2">
    <source>
        <dbReference type="ARBA" id="ARBA00023015"/>
    </source>
</evidence>
<dbReference type="InterPro" id="IPR036638">
    <property type="entry name" value="HLH_DNA-bd_sf"/>
</dbReference>
<dbReference type="GO" id="GO:0000981">
    <property type="term" value="F:DNA-binding transcription factor activity, RNA polymerase II-specific"/>
    <property type="evidence" value="ECO:0007669"/>
    <property type="project" value="TreeGrafter"/>
</dbReference>
<gene>
    <name evidence="7" type="ORF">CJ030_MR2G023437</name>
    <name evidence="8" type="ORF">CJ030_MR2G023462</name>
</gene>
<dbReference type="GO" id="GO:0046983">
    <property type="term" value="F:protein dimerization activity"/>
    <property type="evidence" value="ECO:0007669"/>
    <property type="project" value="InterPro"/>
</dbReference>
<dbReference type="Pfam" id="PF00010">
    <property type="entry name" value="HLH"/>
    <property type="match status" value="1"/>
</dbReference>
<feature type="domain" description="BHLH" evidence="6">
    <location>
        <begin position="68"/>
        <end position="120"/>
    </location>
</feature>
<dbReference type="InterPro" id="IPR011598">
    <property type="entry name" value="bHLH_dom"/>
</dbReference>
<dbReference type="InterPro" id="IPR015660">
    <property type="entry name" value="MASH1/Ascl1a-like"/>
</dbReference>
<dbReference type="GO" id="GO:0090575">
    <property type="term" value="C:RNA polymerase II transcription regulator complex"/>
    <property type="evidence" value="ECO:0007669"/>
    <property type="project" value="TreeGrafter"/>
</dbReference>
<dbReference type="AlphaFoldDB" id="A0A6A1WAC1"/>
<dbReference type="PANTHER" id="PTHR13935">
    <property type="entry name" value="ACHAETE-SCUTE TRANSCRIPTION FACTOR-RELATED"/>
    <property type="match status" value="1"/>
</dbReference>
<evidence type="ECO:0000259" key="6">
    <source>
        <dbReference type="PROSITE" id="PS50888"/>
    </source>
</evidence>
<dbReference type="EMBL" id="RXIC02000020">
    <property type="protein sequence ID" value="KAB1222224.1"/>
    <property type="molecule type" value="Genomic_DNA"/>
</dbReference>
<evidence type="ECO:0000313" key="9">
    <source>
        <dbReference type="Proteomes" id="UP000516437"/>
    </source>
</evidence>
<sequence length="249" mass="28504">MLTLFPPMFSSPIAWSLEDHISHDQQSYANYKDTGTSESFLQVPPSQPQVDHNQYVQSTSIYGDPLKVKKLNHNASERDRRKKINTLYTSLRSLLPGPDQTKKLSVPATVSRVLKYIPELQEQVEGLLQKKEELLSKLSRHGNLSHQEKQNKNAALTSCSAVSASRLNDREVIIQMTTYKSHKLSLTEILVYLEENGLLLLNASSFESFGGRVFHSLHFQVEGNYRWECEYLSEKVTCMIEKREQLFPC</sequence>
<dbReference type="Gene3D" id="4.10.280.10">
    <property type="entry name" value="Helix-loop-helix DNA-binding domain"/>
    <property type="match status" value="1"/>
</dbReference>
<keyword evidence="5" id="KW-0539">Nucleus</keyword>
<dbReference type="EMBL" id="RXIC02000020">
    <property type="protein sequence ID" value="KAB1222199.1"/>
    <property type="molecule type" value="Genomic_DNA"/>
</dbReference>
<accession>A0A6A1WAC1</accession>
<evidence type="ECO:0000313" key="7">
    <source>
        <dbReference type="EMBL" id="KAB1222199.1"/>
    </source>
</evidence>
<reference evidence="7 9" key="2">
    <citation type="journal article" date="2019" name="Plant Biotechnol. J.">
        <title>The red bayberry genome and genetic basis of sex determination.</title>
        <authorList>
            <person name="Jia H.M."/>
            <person name="Jia H.J."/>
            <person name="Cai Q.L."/>
            <person name="Wang Y."/>
            <person name="Zhao H.B."/>
            <person name="Yang W.F."/>
            <person name="Wang G.Y."/>
            <person name="Li Y.H."/>
            <person name="Zhan D.L."/>
            <person name="Shen Y.T."/>
            <person name="Niu Q.F."/>
            <person name="Chang L."/>
            <person name="Qiu J."/>
            <person name="Zhao L."/>
            <person name="Xie H.B."/>
            <person name="Fu W.Y."/>
            <person name="Jin J."/>
            <person name="Li X.W."/>
            <person name="Jiao Y."/>
            <person name="Zhou C.C."/>
            <person name="Tu T."/>
            <person name="Chai C.Y."/>
            <person name="Gao J.L."/>
            <person name="Fan L.J."/>
            <person name="van de Weg E."/>
            <person name="Wang J.Y."/>
            <person name="Gao Z.S."/>
        </authorList>
    </citation>
    <scope>NUCLEOTIDE SEQUENCE [LARGE SCALE GENOMIC DNA]</scope>
    <source>
        <tissue evidence="7">Leaves</tissue>
    </source>
</reference>
<dbReference type="SMART" id="SM00353">
    <property type="entry name" value="HLH"/>
    <property type="match status" value="1"/>
</dbReference>
<keyword evidence="3" id="KW-0238">DNA-binding</keyword>
<keyword evidence="4" id="KW-0804">Transcription</keyword>
<evidence type="ECO:0000313" key="8">
    <source>
        <dbReference type="EMBL" id="KAB1222224.1"/>
    </source>
</evidence>
<comment type="subcellular location">
    <subcellularLocation>
        <location evidence="1">Nucleus</location>
    </subcellularLocation>
</comment>
<reference evidence="7" key="1">
    <citation type="submission" date="2018-07" db="EMBL/GenBank/DDBJ databases">
        <authorList>
            <person name="Gao Z.-S."/>
            <person name="Jia H.-M."/>
            <person name="Jia H.-J."/>
            <person name="Cai Q.-L."/>
            <person name="Wang Y."/>
            <person name="Zhao H.-B."/>
        </authorList>
    </citation>
    <scope>NUCLEOTIDE SEQUENCE</scope>
    <source>
        <tissue evidence="7">Leaves</tissue>
    </source>
</reference>
<name>A0A6A1WAC1_9ROSI</name>
<keyword evidence="9" id="KW-1185">Reference proteome</keyword>
<protein>
    <submittedName>
        <fullName evidence="7">Transcription factor ORG2</fullName>
    </submittedName>
</protein>
<evidence type="ECO:0000256" key="3">
    <source>
        <dbReference type="ARBA" id="ARBA00023125"/>
    </source>
</evidence>
<dbReference type="OrthoDB" id="6106870at2759"/>
<reference evidence="7" key="3">
    <citation type="submission" date="2019-09" db="EMBL/GenBank/DDBJ databases">
        <authorList>
            <person name="Gao Z."/>
        </authorList>
    </citation>
    <scope>NUCLEOTIDE SEQUENCE</scope>
    <source>
        <tissue evidence="7">Leaves</tissue>
    </source>
</reference>
<dbReference type="PROSITE" id="PS50888">
    <property type="entry name" value="BHLH"/>
    <property type="match status" value="1"/>
</dbReference>
<dbReference type="Proteomes" id="UP000516437">
    <property type="component" value="Chromosome 2"/>
</dbReference>
<organism evidence="7 9">
    <name type="scientific">Morella rubra</name>
    <name type="common">Chinese bayberry</name>
    <dbReference type="NCBI Taxonomy" id="262757"/>
    <lineage>
        <taxon>Eukaryota</taxon>
        <taxon>Viridiplantae</taxon>
        <taxon>Streptophyta</taxon>
        <taxon>Embryophyta</taxon>
        <taxon>Tracheophyta</taxon>
        <taxon>Spermatophyta</taxon>
        <taxon>Magnoliopsida</taxon>
        <taxon>eudicotyledons</taxon>
        <taxon>Gunneridae</taxon>
        <taxon>Pentapetalae</taxon>
        <taxon>rosids</taxon>
        <taxon>fabids</taxon>
        <taxon>Fagales</taxon>
        <taxon>Myricaceae</taxon>
        <taxon>Morella</taxon>
    </lineage>
</organism>
<evidence type="ECO:0000256" key="5">
    <source>
        <dbReference type="ARBA" id="ARBA00023242"/>
    </source>
</evidence>
<dbReference type="SUPFAM" id="SSF47459">
    <property type="entry name" value="HLH, helix-loop-helix DNA-binding domain"/>
    <property type="match status" value="1"/>
</dbReference>
<evidence type="ECO:0000256" key="1">
    <source>
        <dbReference type="ARBA" id="ARBA00004123"/>
    </source>
</evidence>
<proteinExistence type="predicted"/>
<dbReference type="GO" id="GO:0000977">
    <property type="term" value="F:RNA polymerase II transcription regulatory region sequence-specific DNA binding"/>
    <property type="evidence" value="ECO:0007669"/>
    <property type="project" value="TreeGrafter"/>
</dbReference>
<dbReference type="GO" id="GO:0010106">
    <property type="term" value="P:cellular response to iron ion starvation"/>
    <property type="evidence" value="ECO:0007669"/>
    <property type="project" value="UniProtKB-ARBA"/>
</dbReference>
<evidence type="ECO:0000256" key="4">
    <source>
        <dbReference type="ARBA" id="ARBA00023163"/>
    </source>
</evidence>
<comment type="caution">
    <text evidence="7">The sequence shown here is derived from an EMBL/GenBank/DDBJ whole genome shotgun (WGS) entry which is preliminary data.</text>
</comment>
<dbReference type="FunFam" id="4.10.280.10:FF:000074">
    <property type="entry name" value="Transcription factor ORG2"/>
    <property type="match status" value="1"/>
</dbReference>
<dbReference type="PANTHER" id="PTHR13935:SF41">
    <property type="entry name" value="TRANSCRIPTION FACTOR ORG2-RELATED"/>
    <property type="match status" value="1"/>
</dbReference>
<keyword evidence="2" id="KW-0805">Transcription regulation</keyword>